<dbReference type="AlphaFoldDB" id="A0A3N4KL69"/>
<dbReference type="InParanoid" id="A0A3N4KL69"/>
<feature type="region of interest" description="Disordered" evidence="1">
    <location>
        <begin position="112"/>
        <end position="137"/>
    </location>
</feature>
<proteinExistence type="predicted"/>
<dbReference type="Proteomes" id="UP000277580">
    <property type="component" value="Unassembled WGS sequence"/>
</dbReference>
<evidence type="ECO:0000313" key="3">
    <source>
        <dbReference type="Proteomes" id="UP000277580"/>
    </source>
</evidence>
<name>A0A3N4KL69_9PEZI</name>
<keyword evidence="3" id="KW-1185">Reference proteome</keyword>
<accession>A0A3N4KL69</accession>
<evidence type="ECO:0000256" key="1">
    <source>
        <dbReference type="SAM" id="MobiDB-lite"/>
    </source>
</evidence>
<reference evidence="2 3" key="1">
    <citation type="journal article" date="2018" name="Nat. Ecol. Evol.">
        <title>Pezizomycetes genomes reveal the molecular basis of ectomycorrhizal truffle lifestyle.</title>
        <authorList>
            <person name="Murat C."/>
            <person name="Payen T."/>
            <person name="Noel B."/>
            <person name="Kuo A."/>
            <person name="Morin E."/>
            <person name="Chen J."/>
            <person name="Kohler A."/>
            <person name="Krizsan K."/>
            <person name="Balestrini R."/>
            <person name="Da Silva C."/>
            <person name="Montanini B."/>
            <person name="Hainaut M."/>
            <person name="Levati E."/>
            <person name="Barry K.W."/>
            <person name="Belfiori B."/>
            <person name="Cichocki N."/>
            <person name="Clum A."/>
            <person name="Dockter R.B."/>
            <person name="Fauchery L."/>
            <person name="Guy J."/>
            <person name="Iotti M."/>
            <person name="Le Tacon F."/>
            <person name="Lindquist E.A."/>
            <person name="Lipzen A."/>
            <person name="Malagnac F."/>
            <person name="Mello A."/>
            <person name="Molinier V."/>
            <person name="Miyauchi S."/>
            <person name="Poulain J."/>
            <person name="Riccioni C."/>
            <person name="Rubini A."/>
            <person name="Sitrit Y."/>
            <person name="Splivallo R."/>
            <person name="Traeger S."/>
            <person name="Wang M."/>
            <person name="Zifcakova L."/>
            <person name="Wipf D."/>
            <person name="Zambonelli A."/>
            <person name="Paolocci F."/>
            <person name="Nowrousian M."/>
            <person name="Ottonello S."/>
            <person name="Baldrian P."/>
            <person name="Spatafora J.W."/>
            <person name="Henrissat B."/>
            <person name="Nagy L.G."/>
            <person name="Aury J.M."/>
            <person name="Wincker P."/>
            <person name="Grigoriev I.V."/>
            <person name="Bonfante P."/>
            <person name="Martin F.M."/>
        </authorList>
    </citation>
    <scope>NUCLEOTIDE SEQUENCE [LARGE SCALE GENOMIC DNA]</scope>
    <source>
        <strain evidence="2 3">CCBAS932</strain>
    </source>
</reference>
<gene>
    <name evidence="2" type="ORF">P167DRAFT_567456</name>
</gene>
<evidence type="ECO:0000313" key="2">
    <source>
        <dbReference type="EMBL" id="RPB09081.1"/>
    </source>
</evidence>
<organism evidence="2 3">
    <name type="scientific">Morchella conica CCBAS932</name>
    <dbReference type="NCBI Taxonomy" id="1392247"/>
    <lineage>
        <taxon>Eukaryota</taxon>
        <taxon>Fungi</taxon>
        <taxon>Dikarya</taxon>
        <taxon>Ascomycota</taxon>
        <taxon>Pezizomycotina</taxon>
        <taxon>Pezizomycetes</taxon>
        <taxon>Pezizales</taxon>
        <taxon>Morchellaceae</taxon>
        <taxon>Morchella</taxon>
    </lineage>
</organism>
<protein>
    <submittedName>
        <fullName evidence="2">Uncharacterized protein</fullName>
    </submittedName>
</protein>
<sequence length="155" mass="17141">MPKSIENTTVFLPMQTTGHTATVPDMIPEELTPTYKRVRVQNASFFAALTRFNSDTTALWPGFTSLRAHIYPIDHFYARNLKHLLETTIDRRTASTQSITKLGTTLIHFPAASSKPRSLPASPKPASSKPTSSISKPKQMAWGVCLQDVLKVKSA</sequence>
<dbReference type="EMBL" id="ML119155">
    <property type="protein sequence ID" value="RPB09081.1"/>
    <property type="molecule type" value="Genomic_DNA"/>
</dbReference>